<dbReference type="PANTHER" id="PTHR42770">
    <property type="entry name" value="AMINO ACID TRANSPORTER-RELATED"/>
    <property type="match status" value="1"/>
</dbReference>
<feature type="transmembrane region" description="Helical" evidence="6">
    <location>
        <begin position="395"/>
        <end position="417"/>
    </location>
</feature>
<gene>
    <name evidence="7" type="ORF">ACFQE5_16795</name>
</gene>
<dbReference type="InterPro" id="IPR050367">
    <property type="entry name" value="APC_superfamily"/>
</dbReference>
<keyword evidence="2" id="KW-1003">Cell membrane</keyword>
<keyword evidence="8" id="KW-1185">Reference proteome</keyword>
<dbReference type="Gene3D" id="1.20.1740.10">
    <property type="entry name" value="Amino acid/polyamine transporter I"/>
    <property type="match status" value="1"/>
</dbReference>
<evidence type="ECO:0000256" key="6">
    <source>
        <dbReference type="SAM" id="Phobius"/>
    </source>
</evidence>
<feature type="transmembrane region" description="Helical" evidence="6">
    <location>
        <begin position="107"/>
        <end position="135"/>
    </location>
</feature>
<evidence type="ECO:0000256" key="3">
    <source>
        <dbReference type="ARBA" id="ARBA00022692"/>
    </source>
</evidence>
<feature type="transmembrane region" description="Helical" evidence="6">
    <location>
        <begin position="50"/>
        <end position="77"/>
    </location>
</feature>
<dbReference type="PANTHER" id="PTHR42770:SF16">
    <property type="entry name" value="AMINO ACID PERMEASE"/>
    <property type="match status" value="1"/>
</dbReference>
<feature type="transmembrane region" description="Helical" evidence="6">
    <location>
        <begin position="223"/>
        <end position="241"/>
    </location>
</feature>
<organism evidence="7 8">
    <name type="scientific">Pseudonocardia hispaniensis</name>
    <dbReference type="NCBI Taxonomy" id="904933"/>
    <lineage>
        <taxon>Bacteria</taxon>
        <taxon>Bacillati</taxon>
        <taxon>Actinomycetota</taxon>
        <taxon>Actinomycetes</taxon>
        <taxon>Pseudonocardiales</taxon>
        <taxon>Pseudonocardiaceae</taxon>
        <taxon>Pseudonocardia</taxon>
    </lineage>
</organism>
<dbReference type="RefSeq" id="WP_379586221.1">
    <property type="nucleotide sequence ID" value="NZ_JBHSQW010000034.1"/>
</dbReference>
<feature type="transmembrane region" description="Helical" evidence="6">
    <location>
        <begin position="262"/>
        <end position="286"/>
    </location>
</feature>
<evidence type="ECO:0000256" key="4">
    <source>
        <dbReference type="ARBA" id="ARBA00022989"/>
    </source>
</evidence>
<feature type="transmembrane region" description="Helical" evidence="6">
    <location>
        <begin position="429"/>
        <end position="451"/>
    </location>
</feature>
<name>A0ABW1J5D5_9PSEU</name>
<feature type="transmembrane region" description="Helical" evidence="6">
    <location>
        <begin position="147"/>
        <end position="170"/>
    </location>
</feature>
<feature type="transmembrane region" description="Helical" evidence="6">
    <location>
        <begin position="182"/>
        <end position="203"/>
    </location>
</feature>
<evidence type="ECO:0000256" key="5">
    <source>
        <dbReference type="ARBA" id="ARBA00023136"/>
    </source>
</evidence>
<dbReference type="Pfam" id="PF13520">
    <property type="entry name" value="AA_permease_2"/>
    <property type="match status" value="1"/>
</dbReference>
<evidence type="ECO:0000313" key="8">
    <source>
        <dbReference type="Proteomes" id="UP001596302"/>
    </source>
</evidence>
<keyword evidence="3 6" id="KW-0812">Transmembrane</keyword>
<evidence type="ECO:0000313" key="7">
    <source>
        <dbReference type="EMBL" id="MFC5995869.1"/>
    </source>
</evidence>
<reference evidence="8" key="1">
    <citation type="journal article" date="2019" name="Int. J. Syst. Evol. Microbiol.">
        <title>The Global Catalogue of Microorganisms (GCM) 10K type strain sequencing project: providing services to taxonomists for standard genome sequencing and annotation.</title>
        <authorList>
            <consortium name="The Broad Institute Genomics Platform"/>
            <consortium name="The Broad Institute Genome Sequencing Center for Infectious Disease"/>
            <person name="Wu L."/>
            <person name="Ma J."/>
        </authorList>
    </citation>
    <scope>NUCLEOTIDE SEQUENCE [LARGE SCALE GENOMIC DNA]</scope>
    <source>
        <strain evidence="8">CCM 8391</strain>
    </source>
</reference>
<protein>
    <submittedName>
        <fullName evidence="7">APC family permease</fullName>
    </submittedName>
</protein>
<dbReference type="PIRSF" id="PIRSF006060">
    <property type="entry name" value="AA_transporter"/>
    <property type="match status" value="1"/>
</dbReference>
<evidence type="ECO:0000256" key="1">
    <source>
        <dbReference type="ARBA" id="ARBA00004651"/>
    </source>
</evidence>
<feature type="transmembrane region" description="Helical" evidence="6">
    <location>
        <begin position="317"/>
        <end position="336"/>
    </location>
</feature>
<dbReference type="InterPro" id="IPR002293">
    <property type="entry name" value="AA/rel_permease1"/>
</dbReference>
<dbReference type="Proteomes" id="UP001596302">
    <property type="component" value="Unassembled WGS sequence"/>
</dbReference>
<dbReference type="EMBL" id="JBHSQW010000034">
    <property type="protein sequence ID" value="MFC5995869.1"/>
    <property type="molecule type" value="Genomic_DNA"/>
</dbReference>
<proteinExistence type="predicted"/>
<accession>A0ABW1J5D5</accession>
<keyword evidence="4 6" id="KW-1133">Transmembrane helix</keyword>
<keyword evidence="5 6" id="KW-0472">Membrane</keyword>
<feature type="transmembrane region" description="Helical" evidence="6">
    <location>
        <begin position="362"/>
        <end position="383"/>
    </location>
</feature>
<sequence>MSDTQRVSRVAATGSDVHVKGLSSGSVGLLGSMTLGVSSVAPAYTLTATLGIIVAAVGLKMPAIFIAGFIPMFLTAYGYRELNRRIPDCGTSFTWATKAFGPSVGWLCGWGAVVATVIVLSNLAGVAVTFFYLFLARLTGVESIAELASNTAVNIATCIAFIGVATFIAYRGITTTERVQSVLVAFQMLVLAGFVVAAIVASFSAPTGIAFEWSWFNPFTDLTLTAFIAGVVGSIFAFWGWDTCLTVNEESKDADKMPGRAALLTVLTILATYLLVAIAAMMYAGIGTRGIGLGNEETSADVFAALAEPVMGHWPSLLLFLAVLASSAASLQTTFLPPARSLLAMGEYQAIPQRFARIHPRFLIPSYATLTCGIGTAVFYAVMMLLSERVLTDTILSLGIMICFYYGLTAFACVWYFRHELFTSAFNVVFKLVFPLLGGTMLGVVFVISLIDSYDPANGSGAQIGGVGLVFILGLGLLLLGAVLMLVWRVRHPAFFTGQTLRHDTPTLVVPG</sequence>
<evidence type="ECO:0000256" key="2">
    <source>
        <dbReference type="ARBA" id="ARBA00022475"/>
    </source>
</evidence>
<comment type="caution">
    <text evidence="7">The sequence shown here is derived from an EMBL/GenBank/DDBJ whole genome shotgun (WGS) entry which is preliminary data.</text>
</comment>
<feature type="transmembrane region" description="Helical" evidence="6">
    <location>
        <begin position="21"/>
        <end position="44"/>
    </location>
</feature>
<feature type="transmembrane region" description="Helical" evidence="6">
    <location>
        <begin position="463"/>
        <end position="488"/>
    </location>
</feature>
<comment type="subcellular location">
    <subcellularLocation>
        <location evidence="1">Cell membrane</location>
        <topology evidence="1">Multi-pass membrane protein</topology>
    </subcellularLocation>
</comment>